<dbReference type="Gene3D" id="1.25.40.10">
    <property type="entry name" value="Tetratricopeptide repeat domain"/>
    <property type="match status" value="1"/>
</dbReference>
<organism evidence="1 2">
    <name type="scientific">Blepharisma stoltei</name>
    <dbReference type="NCBI Taxonomy" id="1481888"/>
    <lineage>
        <taxon>Eukaryota</taxon>
        <taxon>Sar</taxon>
        <taxon>Alveolata</taxon>
        <taxon>Ciliophora</taxon>
        <taxon>Postciliodesmatophora</taxon>
        <taxon>Heterotrichea</taxon>
        <taxon>Heterotrichida</taxon>
        <taxon>Blepharismidae</taxon>
        <taxon>Blepharisma</taxon>
    </lineage>
</organism>
<dbReference type="SUPFAM" id="SSF81901">
    <property type="entry name" value="HCP-like"/>
    <property type="match status" value="1"/>
</dbReference>
<dbReference type="Pfam" id="PF08238">
    <property type="entry name" value="Sel1"/>
    <property type="match status" value="2"/>
</dbReference>
<dbReference type="SMART" id="SM00671">
    <property type="entry name" value="SEL1"/>
    <property type="match status" value="2"/>
</dbReference>
<keyword evidence="2" id="KW-1185">Reference proteome</keyword>
<evidence type="ECO:0008006" key="3">
    <source>
        <dbReference type="Google" id="ProtNLM"/>
    </source>
</evidence>
<dbReference type="AlphaFoldDB" id="A0AAU9JH42"/>
<dbReference type="InterPro" id="IPR011990">
    <property type="entry name" value="TPR-like_helical_dom_sf"/>
</dbReference>
<proteinExistence type="predicted"/>
<comment type="caution">
    <text evidence="1">The sequence shown here is derived from an EMBL/GenBank/DDBJ whole genome shotgun (WGS) entry which is preliminary data.</text>
</comment>
<protein>
    <recommendedName>
        <fullName evidence="3">Sel1 repeat family protein</fullName>
    </recommendedName>
</protein>
<sequence>MQDYGSVNLRECIEMCVDTWFEDNREEAEKGHTEAMLIYSQLLFHGSRSREPDIRQAIFWLRKACKSSPEAAFRLGKLYQKGKYIEQDLEKAYFYYKLTTVFRCKCGNQKEAYHTNQISNVHPCYPNEATDAINSLPLTNSAKKKCEANFNAWRSSSLK</sequence>
<evidence type="ECO:0000313" key="2">
    <source>
        <dbReference type="Proteomes" id="UP001162131"/>
    </source>
</evidence>
<dbReference type="EMBL" id="CAJZBQ010000043">
    <property type="protein sequence ID" value="CAG9327357.1"/>
    <property type="molecule type" value="Genomic_DNA"/>
</dbReference>
<dbReference type="Proteomes" id="UP001162131">
    <property type="component" value="Unassembled WGS sequence"/>
</dbReference>
<name>A0AAU9JH42_9CILI</name>
<accession>A0AAU9JH42</accession>
<evidence type="ECO:0000313" key="1">
    <source>
        <dbReference type="EMBL" id="CAG9327357.1"/>
    </source>
</evidence>
<reference evidence="1" key="1">
    <citation type="submission" date="2021-09" db="EMBL/GenBank/DDBJ databases">
        <authorList>
            <consortium name="AG Swart"/>
            <person name="Singh M."/>
            <person name="Singh A."/>
            <person name="Seah K."/>
            <person name="Emmerich C."/>
        </authorList>
    </citation>
    <scope>NUCLEOTIDE SEQUENCE</scope>
    <source>
        <strain evidence="1">ATCC30299</strain>
    </source>
</reference>
<dbReference type="InterPro" id="IPR006597">
    <property type="entry name" value="Sel1-like"/>
</dbReference>
<gene>
    <name evidence="1" type="ORF">BSTOLATCC_MIC43396</name>
</gene>